<comment type="similarity">
    <text evidence="1">Belongs to the Luc7 family.</text>
</comment>
<reference evidence="2 3" key="1">
    <citation type="submission" date="2016-07" db="EMBL/GenBank/DDBJ databases">
        <title>Pervasive Adenine N6-methylation of Active Genes in Fungi.</title>
        <authorList>
            <consortium name="DOE Joint Genome Institute"/>
            <person name="Mondo S.J."/>
            <person name="Dannebaum R.O."/>
            <person name="Kuo R.C."/>
            <person name="Labutti K."/>
            <person name="Haridas S."/>
            <person name="Kuo A."/>
            <person name="Salamov A."/>
            <person name="Ahrendt S.R."/>
            <person name="Lipzen A."/>
            <person name="Sullivan W."/>
            <person name="Andreopoulos W.B."/>
            <person name="Clum A."/>
            <person name="Lindquist E."/>
            <person name="Daum C."/>
            <person name="Ramamoorthy G.K."/>
            <person name="Gryganskyi A."/>
            <person name="Culley D."/>
            <person name="Magnuson J.K."/>
            <person name="James T.Y."/>
            <person name="O'Malley M.A."/>
            <person name="Stajich J.E."/>
            <person name="Spatafora J.W."/>
            <person name="Visel A."/>
            <person name="Grigoriev I.V."/>
        </authorList>
    </citation>
    <scope>NUCLEOTIDE SEQUENCE [LARGE SCALE GENOMIC DNA]</scope>
    <source>
        <strain evidence="2 3">NRRL 2496</strain>
    </source>
</reference>
<dbReference type="Pfam" id="PF03194">
    <property type="entry name" value="LUC7"/>
    <property type="match status" value="1"/>
</dbReference>
<dbReference type="GO" id="GO:0006376">
    <property type="term" value="P:mRNA splice site recognition"/>
    <property type="evidence" value="ECO:0007669"/>
    <property type="project" value="InterPro"/>
</dbReference>
<sequence length="203" mass="23877">MDVCWSYYQNACPYDYLSWGKEFTLKCPYVHDDAVGRRISESLKDKKFKYAYQHMVYNNFQDFKKRVNRRRAQKIRTILPVNTTKSHVFTEVCQLLTDRFRTLCEESQQLGLSGSFAEQRQKYNEAALVFSRRKRAQAELLQCIETEKEEIPVCQTCSAVVTPALMEQHKQTRMHDAAKYFATLEQYCCHLEKKTKLEEGTGP</sequence>
<protein>
    <submittedName>
        <fullName evidence="2">Uncharacterized protein</fullName>
    </submittedName>
</protein>
<name>A0A1X2HE15_SYNRA</name>
<keyword evidence="3" id="KW-1185">Reference proteome</keyword>
<dbReference type="AlphaFoldDB" id="A0A1X2HE15"/>
<organism evidence="2 3">
    <name type="scientific">Syncephalastrum racemosum</name>
    <name type="common">Filamentous fungus</name>
    <dbReference type="NCBI Taxonomy" id="13706"/>
    <lineage>
        <taxon>Eukaryota</taxon>
        <taxon>Fungi</taxon>
        <taxon>Fungi incertae sedis</taxon>
        <taxon>Mucoromycota</taxon>
        <taxon>Mucoromycotina</taxon>
        <taxon>Mucoromycetes</taxon>
        <taxon>Mucorales</taxon>
        <taxon>Syncephalastraceae</taxon>
        <taxon>Syncephalastrum</taxon>
    </lineage>
</organism>
<evidence type="ECO:0000313" key="3">
    <source>
        <dbReference type="Proteomes" id="UP000242180"/>
    </source>
</evidence>
<dbReference type="EMBL" id="MCGN01000004">
    <property type="protein sequence ID" value="ORY97177.1"/>
    <property type="molecule type" value="Genomic_DNA"/>
</dbReference>
<accession>A0A1X2HE15</accession>
<evidence type="ECO:0000256" key="1">
    <source>
        <dbReference type="ARBA" id="ARBA00005655"/>
    </source>
</evidence>
<dbReference type="InterPro" id="IPR004882">
    <property type="entry name" value="Luc7-rel"/>
</dbReference>
<evidence type="ECO:0000313" key="2">
    <source>
        <dbReference type="EMBL" id="ORY97177.1"/>
    </source>
</evidence>
<proteinExistence type="inferred from homology"/>
<dbReference type="Proteomes" id="UP000242180">
    <property type="component" value="Unassembled WGS sequence"/>
</dbReference>
<comment type="caution">
    <text evidence="2">The sequence shown here is derived from an EMBL/GenBank/DDBJ whole genome shotgun (WGS) entry which is preliminary data.</text>
</comment>
<dbReference type="InParanoid" id="A0A1X2HE15"/>
<dbReference type="GO" id="GO:0003729">
    <property type="term" value="F:mRNA binding"/>
    <property type="evidence" value="ECO:0007669"/>
    <property type="project" value="InterPro"/>
</dbReference>
<dbReference type="GO" id="GO:0005685">
    <property type="term" value="C:U1 snRNP"/>
    <property type="evidence" value="ECO:0007669"/>
    <property type="project" value="InterPro"/>
</dbReference>
<gene>
    <name evidence="2" type="ORF">BCR43DRAFT_489363</name>
</gene>